<dbReference type="InterPro" id="IPR016181">
    <property type="entry name" value="Acyl_CoA_acyltransferase"/>
</dbReference>
<keyword evidence="6" id="KW-1185">Reference proteome</keyword>
<keyword evidence="3" id="KW-0012">Acyltransferase</keyword>
<evidence type="ECO:0000256" key="1">
    <source>
        <dbReference type="ARBA" id="ARBA00008694"/>
    </source>
</evidence>
<gene>
    <name evidence="5" type="ORF">CVLEPA_LOCUS14663</name>
</gene>
<dbReference type="Gene3D" id="3.40.630.30">
    <property type="match status" value="1"/>
</dbReference>
<protein>
    <recommendedName>
        <fullName evidence="4">N-acetyltransferase domain-containing protein</fullName>
    </recommendedName>
</protein>
<dbReference type="PANTHER" id="PTHR10545">
    <property type="entry name" value="DIAMINE N-ACETYLTRANSFERASE"/>
    <property type="match status" value="1"/>
</dbReference>
<dbReference type="PANTHER" id="PTHR10545:SF29">
    <property type="entry name" value="GH14572P-RELATED"/>
    <property type="match status" value="1"/>
</dbReference>
<dbReference type="InterPro" id="IPR051016">
    <property type="entry name" value="Diverse_Substrate_AcTransf"/>
</dbReference>
<organism evidence="5 6">
    <name type="scientific">Clavelina lepadiformis</name>
    <name type="common">Light-bulb sea squirt</name>
    <name type="synonym">Ascidia lepadiformis</name>
    <dbReference type="NCBI Taxonomy" id="159417"/>
    <lineage>
        <taxon>Eukaryota</taxon>
        <taxon>Metazoa</taxon>
        <taxon>Chordata</taxon>
        <taxon>Tunicata</taxon>
        <taxon>Ascidiacea</taxon>
        <taxon>Aplousobranchia</taxon>
        <taxon>Clavelinidae</taxon>
        <taxon>Clavelina</taxon>
    </lineage>
</organism>
<dbReference type="CDD" id="cd04301">
    <property type="entry name" value="NAT_SF"/>
    <property type="match status" value="1"/>
</dbReference>
<dbReference type="Pfam" id="PF00583">
    <property type="entry name" value="Acetyltransf_1"/>
    <property type="match status" value="1"/>
</dbReference>
<accession>A0ABP0G0A3</accession>
<name>A0ABP0G0A3_CLALP</name>
<proteinExistence type="inferred from homology"/>
<comment type="caution">
    <text evidence="5">The sequence shown here is derived from an EMBL/GenBank/DDBJ whole genome shotgun (WGS) entry which is preliminary data.</text>
</comment>
<dbReference type="InterPro" id="IPR000182">
    <property type="entry name" value="GNAT_dom"/>
</dbReference>
<feature type="domain" description="N-acetyltransferase" evidence="4">
    <location>
        <begin position="5"/>
        <end position="162"/>
    </location>
</feature>
<evidence type="ECO:0000256" key="2">
    <source>
        <dbReference type="ARBA" id="ARBA00022679"/>
    </source>
</evidence>
<evidence type="ECO:0000313" key="5">
    <source>
        <dbReference type="EMBL" id="CAK8683610.1"/>
    </source>
</evidence>
<dbReference type="PROSITE" id="PS51186">
    <property type="entry name" value="GNAT"/>
    <property type="match status" value="1"/>
</dbReference>
<evidence type="ECO:0000259" key="4">
    <source>
        <dbReference type="PROSITE" id="PS51186"/>
    </source>
</evidence>
<dbReference type="EMBL" id="CAWYQH010000097">
    <property type="protein sequence ID" value="CAK8683610.1"/>
    <property type="molecule type" value="Genomic_DNA"/>
</dbReference>
<dbReference type="Proteomes" id="UP001642483">
    <property type="component" value="Unassembled WGS sequence"/>
</dbReference>
<sequence length="164" mass="19260">MTVDYVIRKAKEEDFVYIYEMIRVMAAYERMEDQVKMTLEKLIKDGFGDHPLYHALVAESSDGTIIGYSIFNYAYSPRLGRQVYIEDIMVLKEFRREGIGKEFIKMANQIALSEGCIECKLSCLKWNIPAMSLYKKLGFRNETETKNLLFFRFDLSEMKKITEI</sequence>
<evidence type="ECO:0000256" key="3">
    <source>
        <dbReference type="ARBA" id="ARBA00023315"/>
    </source>
</evidence>
<keyword evidence="2" id="KW-0808">Transferase</keyword>
<reference evidence="5 6" key="1">
    <citation type="submission" date="2024-02" db="EMBL/GenBank/DDBJ databases">
        <authorList>
            <person name="Daric V."/>
            <person name="Darras S."/>
        </authorList>
    </citation>
    <scope>NUCLEOTIDE SEQUENCE [LARGE SCALE GENOMIC DNA]</scope>
</reference>
<evidence type="ECO:0000313" key="6">
    <source>
        <dbReference type="Proteomes" id="UP001642483"/>
    </source>
</evidence>
<comment type="similarity">
    <text evidence="1">Belongs to the acetyltransferase family.</text>
</comment>
<dbReference type="SUPFAM" id="SSF55729">
    <property type="entry name" value="Acyl-CoA N-acyltransferases (Nat)"/>
    <property type="match status" value="1"/>
</dbReference>